<organism evidence="2 3">
    <name type="scientific">Triangularia setosa</name>
    <dbReference type="NCBI Taxonomy" id="2587417"/>
    <lineage>
        <taxon>Eukaryota</taxon>
        <taxon>Fungi</taxon>
        <taxon>Dikarya</taxon>
        <taxon>Ascomycota</taxon>
        <taxon>Pezizomycotina</taxon>
        <taxon>Sordariomycetes</taxon>
        <taxon>Sordariomycetidae</taxon>
        <taxon>Sordariales</taxon>
        <taxon>Podosporaceae</taxon>
        <taxon>Triangularia</taxon>
    </lineage>
</organism>
<feature type="region of interest" description="Disordered" evidence="1">
    <location>
        <begin position="62"/>
        <end position="82"/>
    </location>
</feature>
<reference evidence="2" key="2">
    <citation type="submission" date="2023-05" db="EMBL/GenBank/DDBJ databases">
        <authorList>
            <consortium name="Lawrence Berkeley National Laboratory"/>
            <person name="Steindorff A."/>
            <person name="Hensen N."/>
            <person name="Bonometti L."/>
            <person name="Westerberg I."/>
            <person name="Brannstrom I.O."/>
            <person name="Guillou S."/>
            <person name="Cros-Aarteil S."/>
            <person name="Calhoun S."/>
            <person name="Haridas S."/>
            <person name="Kuo A."/>
            <person name="Mondo S."/>
            <person name="Pangilinan J."/>
            <person name="Riley R."/>
            <person name="Labutti K."/>
            <person name="Andreopoulos B."/>
            <person name="Lipzen A."/>
            <person name="Chen C."/>
            <person name="Yanf M."/>
            <person name="Daum C."/>
            <person name="Ng V."/>
            <person name="Clum A."/>
            <person name="Ohm R."/>
            <person name="Martin F."/>
            <person name="Silar P."/>
            <person name="Natvig D."/>
            <person name="Lalanne C."/>
            <person name="Gautier V."/>
            <person name="Ament-Velasquez S.L."/>
            <person name="Kruys A."/>
            <person name="Hutchinson M.I."/>
            <person name="Powell A.J."/>
            <person name="Barry K."/>
            <person name="Miller A.N."/>
            <person name="Grigoriev I.V."/>
            <person name="Debuchy R."/>
            <person name="Gladieux P."/>
            <person name="Thoren M.H."/>
            <person name="Johannesson H."/>
        </authorList>
    </citation>
    <scope>NUCLEOTIDE SEQUENCE</scope>
    <source>
        <strain evidence="2">CBS 892.96</strain>
    </source>
</reference>
<keyword evidence="3" id="KW-1185">Reference proteome</keyword>
<proteinExistence type="predicted"/>
<feature type="region of interest" description="Disordered" evidence="1">
    <location>
        <begin position="1"/>
        <end position="35"/>
    </location>
</feature>
<reference evidence="2" key="1">
    <citation type="journal article" date="2023" name="Mol. Phylogenet. Evol.">
        <title>Genome-scale phylogeny and comparative genomics of the fungal order Sordariales.</title>
        <authorList>
            <person name="Hensen N."/>
            <person name="Bonometti L."/>
            <person name="Westerberg I."/>
            <person name="Brannstrom I.O."/>
            <person name="Guillou S."/>
            <person name="Cros-Aarteil S."/>
            <person name="Calhoun S."/>
            <person name="Haridas S."/>
            <person name="Kuo A."/>
            <person name="Mondo S."/>
            <person name="Pangilinan J."/>
            <person name="Riley R."/>
            <person name="LaButti K."/>
            <person name="Andreopoulos B."/>
            <person name="Lipzen A."/>
            <person name="Chen C."/>
            <person name="Yan M."/>
            <person name="Daum C."/>
            <person name="Ng V."/>
            <person name="Clum A."/>
            <person name="Steindorff A."/>
            <person name="Ohm R.A."/>
            <person name="Martin F."/>
            <person name="Silar P."/>
            <person name="Natvig D.O."/>
            <person name="Lalanne C."/>
            <person name="Gautier V."/>
            <person name="Ament-Velasquez S.L."/>
            <person name="Kruys A."/>
            <person name="Hutchinson M.I."/>
            <person name="Powell A.J."/>
            <person name="Barry K."/>
            <person name="Miller A.N."/>
            <person name="Grigoriev I.V."/>
            <person name="Debuchy R."/>
            <person name="Gladieux P."/>
            <person name="Hiltunen Thoren M."/>
            <person name="Johannesson H."/>
        </authorList>
    </citation>
    <scope>NUCLEOTIDE SEQUENCE</scope>
    <source>
        <strain evidence="2">CBS 892.96</strain>
    </source>
</reference>
<comment type="caution">
    <text evidence="2">The sequence shown here is derived from an EMBL/GenBank/DDBJ whole genome shotgun (WGS) entry which is preliminary data.</text>
</comment>
<dbReference type="AlphaFoldDB" id="A0AAN7A9V7"/>
<protein>
    <submittedName>
        <fullName evidence="2">Uncharacterized protein</fullName>
    </submittedName>
</protein>
<accession>A0AAN7A9V7</accession>
<sequence>MSTDLTMADLPDLSTPPIYTPQQQQQQHTPAGKPLALWNTPKFREEYENTRARLQHGDFSCSALPDPLAPRPAIATHSRFDPETEEKLKGILRAAKESIKGASSA</sequence>
<evidence type="ECO:0000313" key="3">
    <source>
        <dbReference type="Proteomes" id="UP001302321"/>
    </source>
</evidence>
<evidence type="ECO:0000256" key="1">
    <source>
        <dbReference type="SAM" id="MobiDB-lite"/>
    </source>
</evidence>
<gene>
    <name evidence="2" type="ORF">QBC36DRAFT_376627</name>
</gene>
<dbReference type="Proteomes" id="UP001302321">
    <property type="component" value="Unassembled WGS sequence"/>
</dbReference>
<dbReference type="EMBL" id="MU866133">
    <property type="protein sequence ID" value="KAK4178659.1"/>
    <property type="molecule type" value="Genomic_DNA"/>
</dbReference>
<evidence type="ECO:0000313" key="2">
    <source>
        <dbReference type="EMBL" id="KAK4178659.1"/>
    </source>
</evidence>
<name>A0AAN7A9V7_9PEZI</name>